<organism evidence="3 4">
    <name type="scientific">Dendrosporobacter quercicolus</name>
    <dbReference type="NCBI Taxonomy" id="146817"/>
    <lineage>
        <taxon>Bacteria</taxon>
        <taxon>Bacillati</taxon>
        <taxon>Bacillota</taxon>
        <taxon>Negativicutes</taxon>
        <taxon>Selenomonadales</taxon>
        <taxon>Sporomusaceae</taxon>
        <taxon>Dendrosporobacter</taxon>
    </lineage>
</organism>
<feature type="transmembrane region" description="Helical" evidence="2">
    <location>
        <begin position="33"/>
        <end position="52"/>
    </location>
</feature>
<dbReference type="NCBIfam" id="TIGR02896">
    <property type="entry name" value="spore_III_AF"/>
    <property type="match status" value="1"/>
</dbReference>
<proteinExistence type="predicted"/>
<feature type="region of interest" description="Disordered" evidence="1">
    <location>
        <begin position="150"/>
        <end position="170"/>
    </location>
</feature>
<dbReference type="Pfam" id="PF09581">
    <property type="entry name" value="Spore_III_AF"/>
    <property type="match status" value="1"/>
</dbReference>
<dbReference type="EMBL" id="FNHB01000001">
    <property type="protein sequence ID" value="SDL54182.1"/>
    <property type="molecule type" value="Genomic_DNA"/>
</dbReference>
<feature type="transmembrane region" description="Helical" evidence="2">
    <location>
        <begin position="6"/>
        <end position="26"/>
    </location>
</feature>
<dbReference type="Proteomes" id="UP000214880">
    <property type="component" value="Unassembled WGS sequence"/>
</dbReference>
<keyword evidence="4" id="KW-1185">Reference proteome</keyword>
<dbReference type="RefSeq" id="WP_092067321.1">
    <property type="nucleotide sequence ID" value="NZ_FNHB01000001.1"/>
</dbReference>
<gene>
    <name evidence="3" type="ORF">SAMN04488502_101155</name>
</gene>
<dbReference type="OrthoDB" id="1681124at2"/>
<sequence length="198" mass="21434">MIEAVSAWIKQIILLVLFASFLELLLPSSGMQRFIRVIVGLLITLAILNPVLDVVQNNWSAQQVPALSTNSTSSQSVISQANKIAGEREQLAVETYKKELGRQIKATVSALGGVADVQVAVSLADRKNSKFDGRIDRVTLYIKPGVSGETSRIEPVTAGPADSGKSGELSEQLKTKISKTVGELYQVSPQQLEIKHLH</sequence>
<name>A0A1G9KWV2_9FIRM</name>
<keyword evidence="2" id="KW-1133">Transmembrane helix</keyword>
<evidence type="ECO:0000256" key="2">
    <source>
        <dbReference type="SAM" id="Phobius"/>
    </source>
</evidence>
<dbReference type="InterPro" id="IPR014245">
    <property type="entry name" value="Spore_III_AF"/>
</dbReference>
<keyword evidence="2" id="KW-0472">Membrane</keyword>
<keyword evidence="2" id="KW-0812">Transmembrane</keyword>
<evidence type="ECO:0000313" key="4">
    <source>
        <dbReference type="Proteomes" id="UP000214880"/>
    </source>
</evidence>
<accession>A0A1G9KWV2</accession>
<evidence type="ECO:0000256" key="1">
    <source>
        <dbReference type="SAM" id="MobiDB-lite"/>
    </source>
</evidence>
<evidence type="ECO:0000313" key="3">
    <source>
        <dbReference type="EMBL" id="SDL54182.1"/>
    </source>
</evidence>
<dbReference type="AlphaFoldDB" id="A0A1G9KWV2"/>
<protein>
    <submittedName>
        <fullName evidence="3">Stage III sporulation protein AF</fullName>
    </submittedName>
</protein>
<reference evidence="3 4" key="1">
    <citation type="submission" date="2016-10" db="EMBL/GenBank/DDBJ databases">
        <authorList>
            <person name="de Groot N.N."/>
        </authorList>
    </citation>
    <scope>NUCLEOTIDE SEQUENCE [LARGE SCALE GENOMIC DNA]</scope>
    <source>
        <strain evidence="3 4">DSM 1736</strain>
    </source>
</reference>
<dbReference type="STRING" id="146817.SAMN04488502_101155"/>